<evidence type="ECO:0000313" key="2">
    <source>
        <dbReference type="EMBL" id="TVY44269.1"/>
    </source>
</evidence>
<keyword evidence="3" id="KW-1185">Reference proteome</keyword>
<dbReference type="AlphaFoldDB" id="A0A8H8UGJ2"/>
<dbReference type="Proteomes" id="UP000443090">
    <property type="component" value="Unassembled WGS sequence"/>
</dbReference>
<reference evidence="2 3" key="1">
    <citation type="submission" date="2018-05" db="EMBL/GenBank/DDBJ databases">
        <title>Genome sequencing and assembly of the regulated plant pathogen Lachnellula willkommii and related sister species for the development of diagnostic species identification markers.</title>
        <authorList>
            <person name="Giroux E."/>
            <person name="Bilodeau G."/>
        </authorList>
    </citation>
    <scope>NUCLEOTIDE SEQUENCE [LARGE SCALE GENOMIC DNA]</scope>
    <source>
        <strain evidence="2 3">CBS 160.35</strain>
    </source>
</reference>
<feature type="domain" description="2EXR" evidence="1">
    <location>
        <begin position="12"/>
        <end position="73"/>
    </location>
</feature>
<name>A0A8H8UGJ2_9HELO</name>
<dbReference type="EMBL" id="QGMI01000242">
    <property type="protein sequence ID" value="TVY44269.1"/>
    <property type="molecule type" value="Genomic_DNA"/>
</dbReference>
<proteinExistence type="predicted"/>
<comment type="caution">
    <text evidence="2">The sequence shown here is derived from an EMBL/GenBank/DDBJ whole genome shotgun (WGS) entry which is preliminary data.</text>
</comment>
<dbReference type="InterPro" id="IPR045518">
    <property type="entry name" value="2EXR"/>
</dbReference>
<evidence type="ECO:0000259" key="1">
    <source>
        <dbReference type="Pfam" id="PF20150"/>
    </source>
</evidence>
<organism evidence="2 3">
    <name type="scientific">Lachnellula occidentalis</name>
    <dbReference type="NCBI Taxonomy" id="215460"/>
    <lineage>
        <taxon>Eukaryota</taxon>
        <taxon>Fungi</taxon>
        <taxon>Dikarya</taxon>
        <taxon>Ascomycota</taxon>
        <taxon>Pezizomycotina</taxon>
        <taxon>Leotiomycetes</taxon>
        <taxon>Helotiales</taxon>
        <taxon>Lachnaceae</taxon>
        <taxon>Lachnellula</taxon>
    </lineage>
</organism>
<gene>
    <name evidence="2" type="ORF">LOCC1_G006808</name>
</gene>
<dbReference type="OrthoDB" id="3469466at2759"/>
<protein>
    <recommendedName>
        <fullName evidence="1">2EXR domain-containing protein</fullName>
    </recommendedName>
</protein>
<accession>A0A8H8UGJ2</accession>
<sequence length="345" mass="39702">MATLVATNGERHCAIVSGHQVLSKLLRVNCESREAALEFYRVHIPCRFQGLGDVKETTTTPGTLYFNPEYDFLKIRPQYHVKDTWIDFIYHLKNTYDPHRIGLLNLAASVNDLNGNDMHLVEPSDVDPVARKAFTDTLSQLHEVFFLSKTGQGRQILGWQSGITSDTILNRSFPIVPKTPTFERLGRDPRPIAEDLKNVVVHERGAVITFWRELLIKWAVSAPQIEYHFYLTFEPLHVGKGIHDHKSASAWLRKEDDVWRGVESSRDQDPKEDTTSDFYRAWRKLNIKRPVGAKHEKYKNENLETAVKPAFGFWLFPLAALDRDDESKMLDMSEFWPELALSDLP</sequence>
<dbReference type="Pfam" id="PF20150">
    <property type="entry name" value="2EXR"/>
    <property type="match status" value="1"/>
</dbReference>
<evidence type="ECO:0000313" key="3">
    <source>
        <dbReference type="Proteomes" id="UP000443090"/>
    </source>
</evidence>